<name>A0A446BUX9_9PEZI</name>
<evidence type="ECO:0000313" key="2">
    <source>
        <dbReference type="Proteomes" id="UP000289323"/>
    </source>
</evidence>
<dbReference type="EMBL" id="OUUZ01000016">
    <property type="protein sequence ID" value="SPQ26277.1"/>
    <property type="molecule type" value="Genomic_DNA"/>
</dbReference>
<reference evidence="1 2" key="1">
    <citation type="submission" date="2018-04" db="EMBL/GenBank/DDBJ databases">
        <authorList>
            <person name="Huttner S."/>
            <person name="Dainat J."/>
        </authorList>
    </citation>
    <scope>NUCLEOTIDE SEQUENCE [LARGE SCALE GENOMIC DNA]</scope>
</reference>
<dbReference type="Proteomes" id="UP000289323">
    <property type="component" value="Unassembled WGS sequence"/>
</dbReference>
<organism evidence="1 2">
    <name type="scientific">Thermothielavioides terrestris</name>
    <dbReference type="NCBI Taxonomy" id="2587410"/>
    <lineage>
        <taxon>Eukaryota</taxon>
        <taxon>Fungi</taxon>
        <taxon>Dikarya</taxon>
        <taxon>Ascomycota</taxon>
        <taxon>Pezizomycotina</taxon>
        <taxon>Sordariomycetes</taxon>
        <taxon>Sordariomycetidae</taxon>
        <taxon>Sordariales</taxon>
        <taxon>Chaetomiaceae</taxon>
        <taxon>Thermothielavioides</taxon>
    </lineage>
</organism>
<sequence>MDIKYTEYIL</sequence>
<protein>
    <submittedName>
        <fullName evidence="1">E20ec3c9-987c-472b-be09-5eaba6e8d0a9</fullName>
    </submittedName>
</protein>
<gene>
    <name evidence="1" type="ORF">TT172_LOCUS8696</name>
</gene>
<accession>A0A446BUX9</accession>
<proteinExistence type="predicted"/>
<evidence type="ECO:0000313" key="1">
    <source>
        <dbReference type="EMBL" id="SPQ26277.1"/>
    </source>
</evidence>